<dbReference type="GeneID" id="13291294"/>
<organism evidence="4">
    <name type="scientific">Leptosphaeria maculans (strain JN3 / isolate v23.1.3 / race Av1-4-5-6-7-8)</name>
    <name type="common">Blackleg fungus</name>
    <name type="synonym">Phoma lingam</name>
    <dbReference type="NCBI Taxonomy" id="985895"/>
    <lineage>
        <taxon>Eukaryota</taxon>
        <taxon>Fungi</taxon>
        <taxon>Dikarya</taxon>
        <taxon>Ascomycota</taxon>
        <taxon>Pezizomycotina</taxon>
        <taxon>Dothideomycetes</taxon>
        <taxon>Pleosporomycetidae</taxon>
        <taxon>Pleosporales</taxon>
        <taxon>Pleosporineae</taxon>
        <taxon>Leptosphaeriaceae</taxon>
        <taxon>Plenodomus</taxon>
        <taxon>Plenodomus lingam/Leptosphaeria maculans species complex</taxon>
    </lineage>
</organism>
<protein>
    <submittedName>
        <fullName evidence="3">Predicted protein</fullName>
    </submittedName>
</protein>
<evidence type="ECO:0000256" key="1">
    <source>
        <dbReference type="SAM" id="MobiDB-lite"/>
    </source>
</evidence>
<keyword evidence="2" id="KW-0812">Transmembrane</keyword>
<dbReference type="EMBL" id="FP929125">
    <property type="protein sequence ID" value="CBX94814.1"/>
    <property type="molecule type" value="Genomic_DNA"/>
</dbReference>
<dbReference type="VEuPathDB" id="FungiDB:LEMA_P118170.1"/>
<sequence>MAPLPPTHDRLTSPLSAILPNIHKRSPSSCADYDNACNNTHRLIILIIILIVGFVVGLIFAFVCFRSRKRRIVRERQARAAKEQTNLWKSKEQVQRGDWEASPPYMPQRPESALRGWR</sequence>
<evidence type="ECO:0000313" key="4">
    <source>
        <dbReference type="Proteomes" id="UP000002668"/>
    </source>
</evidence>
<dbReference type="OMA" id="NACNNTH"/>
<gene>
    <name evidence="3" type="ORF">LEMA_P118170.1</name>
</gene>
<name>E4ZTF8_LEPMJ</name>
<feature type="region of interest" description="Disordered" evidence="1">
    <location>
        <begin position="84"/>
        <end position="118"/>
    </location>
</feature>
<proteinExistence type="predicted"/>
<dbReference type="InParanoid" id="E4ZTF8"/>
<evidence type="ECO:0000313" key="3">
    <source>
        <dbReference type="EMBL" id="CBX94814.1"/>
    </source>
</evidence>
<dbReference type="OrthoDB" id="3793323at2759"/>
<dbReference type="RefSeq" id="XP_003838293.1">
    <property type="nucleotide sequence ID" value="XM_003838245.1"/>
</dbReference>
<keyword evidence="4" id="KW-1185">Reference proteome</keyword>
<keyword evidence="2" id="KW-1133">Transmembrane helix</keyword>
<dbReference type="AlphaFoldDB" id="E4ZTF8"/>
<evidence type="ECO:0000256" key="2">
    <source>
        <dbReference type="SAM" id="Phobius"/>
    </source>
</evidence>
<feature type="transmembrane region" description="Helical" evidence="2">
    <location>
        <begin position="43"/>
        <end position="65"/>
    </location>
</feature>
<dbReference type="Proteomes" id="UP000002668">
    <property type="component" value="Genome"/>
</dbReference>
<dbReference type="HOGENOM" id="CLU_2073593_0_0_1"/>
<feature type="compositionally biased region" description="Basic and acidic residues" evidence="1">
    <location>
        <begin position="89"/>
        <end position="99"/>
    </location>
</feature>
<keyword evidence="2" id="KW-0472">Membrane</keyword>
<accession>E4ZTF8</accession>
<reference evidence="4" key="1">
    <citation type="journal article" date="2011" name="Nat. Commun.">
        <title>Effector diversification within compartments of the Leptosphaeria maculans genome affected by Repeat-Induced Point mutations.</title>
        <authorList>
            <person name="Rouxel T."/>
            <person name="Grandaubert J."/>
            <person name="Hane J.K."/>
            <person name="Hoede C."/>
            <person name="van de Wouw A.P."/>
            <person name="Couloux A."/>
            <person name="Dominguez V."/>
            <person name="Anthouard V."/>
            <person name="Bally P."/>
            <person name="Bourras S."/>
            <person name="Cozijnsen A.J."/>
            <person name="Ciuffetti L.M."/>
            <person name="Degrave A."/>
            <person name="Dilmaghani A."/>
            <person name="Duret L."/>
            <person name="Fudal I."/>
            <person name="Goodwin S.B."/>
            <person name="Gout L."/>
            <person name="Glaser N."/>
            <person name="Linglin J."/>
            <person name="Kema G.H.J."/>
            <person name="Lapalu N."/>
            <person name="Lawrence C.B."/>
            <person name="May K."/>
            <person name="Meyer M."/>
            <person name="Ollivier B."/>
            <person name="Poulain J."/>
            <person name="Schoch C.L."/>
            <person name="Simon A."/>
            <person name="Spatafora J.W."/>
            <person name="Stachowiak A."/>
            <person name="Turgeon B.G."/>
            <person name="Tyler B.M."/>
            <person name="Vincent D."/>
            <person name="Weissenbach J."/>
            <person name="Amselem J."/>
            <person name="Quesneville H."/>
            <person name="Oliver R.P."/>
            <person name="Wincker P."/>
            <person name="Balesdent M.-H."/>
            <person name="Howlett B.J."/>
        </authorList>
    </citation>
    <scope>NUCLEOTIDE SEQUENCE [LARGE SCALE GENOMIC DNA]</scope>
    <source>
        <strain evidence="4">JN3 / isolate v23.1.3 / race Av1-4-5-6-7-8</strain>
    </source>
</reference>